<feature type="compositionally biased region" description="Polar residues" evidence="1">
    <location>
        <begin position="242"/>
        <end position="253"/>
    </location>
</feature>
<comment type="caution">
    <text evidence="3">The sequence shown here is derived from an EMBL/GenBank/DDBJ whole genome shotgun (WGS) entry which is preliminary data.</text>
</comment>
<keyword evidence="2" id="KW-1133">Transmembrane helix</keyword>
<keyword evidence="2" id="KW-0472">Membrane</keyword>
<name>A0ABR3C444_9TREE</name>
<dbReference type="Proteomes" id="UP000054399">
    <property type="component" value="Unassembled WGS sequence"/>
</dbReference>
<feature type="transmembrane region" description="Helical" evidence="2">
    <location>
        <begin position="121"/>
        <end position="144"/>
    </location>
</feature>
<feature type="compositionally biased region" description="Basic and acidic residues" evidence="1">
    <location>
        <begin position="254"/>
        <end position="267"/>
    </location>
</feature>
<proteinExistence type="predicted"/>
<sequence>MNVASDSGHKGKLSQTQPEAQQEAPVQHSTATSRDPRFIDHHLDEETDLSHVRGKFQSIVSRVEELFGILYDTTKPYSDKVVAVAEQYPILFTFAFTWIAFSSIPIIIFTGFIVFCTVTIFAIATFFIFATIIGIVLLTFSAAIGTLVLALAILLPILAITTILSALTLSFLLGLFVIHRLYLHLSSATSNEWSIETVGEGFKGWVEEVGEKVGLNGSESVVLKQSSYDDDDGRATGEKSDSSGNVTSTTAASESERDGHIEDEKAGTQELSMVTSNTLDKIIQKHDGRHLQNLHPLSNAVSIHTEDRSHIGIKSI</sequence>
<feature type="transmembrane region" description="Helical" evidence="2">
    <location>
        <begin position="90"/>
        <end position="114"/>
    </location>
</feature>
<accession>A0ABR3C444</accession>
<dbReference type="RefSeq" id="XP_066616672.1">
    <property type="nucleotide sequence ID" value="XM_066754771.1"/>
</dbReference>
<evidence type="ECO:0000313" key="4">
    <source>
        <dbReference type="Proteomes" id="UP000054399"/>
    </source>
</evidence>
<evidence type="ECO:0000256" key="2">
    <source>
        <dbReference type="SAM" id="Phobius"/>
    </source>
</evidence>
<reference evidence="4" key="1">
    <citation type="submission" date="2015-01" db="EMBL/GenBank/DDBJ databases">
        <title>The Genome Sequence of Cryptococcus gattii MMRL2647.</title>
        <authorList>
            <consortium name="The Broad Institute Genomics Platform"/>
            <person name="Cuomo C."/>
            <person name="Litvintseva A."/>
            <person name="Chen Y."/>
            <person name="Heitman J."/>
            <person name="Sun S."/>
            <person name="Springer D."/>
            <person name="Dromer F."/>
            <person name="Young S."/>
            <person name="Zeng Q."/>
            <person name="Gargeya S."/>
            <person name="Abouelleil A."/>
            <person name="Alvarado L."/>
            <person name="Chapman S.B."/>
            <person name="Gainer-Dewar J."/>
            <person name="Goldberg J."/>
            <person name="Griggs A."/>
            <person name="Gujja S."/>
            <person name="Hansen M."/>
            <person name="Howarth C."/>
            <person name="Imamovic A."/>
            <person name="Larimer J."/>
            <person name="Murphy C."/>
            <person name="Naylor J."/>
            <person name="Pearson M."/>
            <person name="Priest M."/>
            <person name="Roberts A."/>
            <person name="Saif S."/>
            <person name="Shea T."/>
            <person name="Sykes S."/>
            <person name="Wortman J."/>
            <person name="Nusbaum C."/>
            <person name="Birren B."/>
        </authorList>
    </citation>
    <scope>NUCLEOTIDE SEQUENCE [LARGE SCALE GENOMIC DNA]</scope>
    <source>
        <strain evidence="4">IND107</strain>
    </source>
</reference>
<dbReference type="EMBL" id="ATAM02000001">
    <property type="protein sequence ID" value="KAL0255395.1"/>
    <property type="molecule type" value="Genomic_DNA"/>
</dbReference>
<keyword evidence="2" id="KW-0812">Transmembrane</keyword>
<keyword evidence="4" id="KW-1185">Reference proteome</keyword>
<feature type="region of interest" description="Disordered" evidence="1">
    <location>
        <begin position="227"/>
        <end position="270"/>
    </location>
</feature>
<gene>
    <name evidence="3" type="ORF">I308_100199</name>
</gene>
<organism evidence="3 4">
    <name type="scientific">Cryptococcus tetragattii IND107</name>
    <dbReference type="NCBI Taxonomy" id="1296105"/>
    <lineage>
        <taxon>Eukaryota</taxon>
        <taxon>Fungi</taxon>
        <taxon>Dikarya</taxon>
        <taxon>Basidiomycota</taxon>
        <taxon>Agaricomycotina</taxon>
        <taxon>Tremellomycetes</taxon>
        <taxon>Tremellales</taxon>
        <taxon>Cryptococcaceae</taxon>
        <taxon>Cryptococcus</taxon>
        <taxon>Cryptococcus gattii species complex</taxon>
    </lineage>
</organism>
<feature type="transmembrane region" description="Helical" evidence="2">
    <location>
        <begin position="150"/>
        <end position="178"/>
    </location>
</feature>
<reference evidence="3 4" key="2">
    <citation type="submission" date="2024-01" db="EMBL/GenBank/DDBJ databases">
        <title>Comparative genomics of Cryptococcus and Kwoniella reveals pathogenesis evolution and contrasting modes of karyotype evolution via chromosome fusion or intercentromeric recombination.</title>
        <authorList>
            <person name="Coelho M.A."/>
            <person name="David-Palma M."/>
            <person name="Shea T."/>
            <person name="Bowers K."/>
            <person name="Mcginley-Smith S."/>
            <person name="Mohammad A.W."/>
            <person name="Gnirke A."/>
            <person name="Yurkov A.M."/>
            <person name="Nowrousian M."/>
            <person name="Sun S."/>
            <person name="Cuomo C.A."/>
            <person name="Heitman J."/>
        </authorList>
    </citation>
    <scope>NUCLEOTIDE SEQUENCE [LARGE SCALE GENOMIC DNA]</scope>
    <source>
        <strain evidence="3 4">IND107</strain>
    </source>
</reference>
<feature type="region of interest" description="Disordered" evidence="1">
    <location>
        <begin position="1"/>
        <end position="32"/>
    </location>
</feature>
<protein>
    <submittedName>
        <fullName evidence="3">Uncharacterized protein</fullName>
    </submittedName>
</protein>
<evidence type="ECO:0000313" key="3">
    <source>
        <dbReference type="EMBL" id="KAL0255395.1"/>
    </source>
</evidence>
<evidence type="ECO:0000256" key="1">
    <source>
        <dbReference type="SAM" id="MobiDB-lite"/>
    </source>
</evidence>
<dbReference type="GeneID" id="91987057"/>